<dbReference type="InterPro" id="IPR000577">
    <property type="entry name" value="Carb_kinase_FGGY"/>
</dbReference>
<dbReference type="CDD" id="cd07770">
    <property type="entry name" value="ASKHA_NBD_FGGY_GntK"/>
    <property type="match status" value="1"/>
</dbReference>
<dbReference type="Pfam" id="PF02782">
    <property type="entry name" value="FGGY_C"/>
    <property type="match status" value="1"/>
</dbReference>
<name>A0A1H0YTQ6_9BACI</name>
<dbReference type="Proteomes" id="UP000199444">
    <property type="component" value="Unassembled WGS sequence"/>
</dbReference>
<evidence type="ECO:0000256" key="1">
    <source>
        <dbReference type="ARBA" id="ARBA00009156"/>
    </source>
</evidence>
<dbReference type="STRING" id="553311.SAMN05216231_0852"/>
<dbReference type="RefSeq" id="WP_092491698.1">
    <property type="nucleotide sequence ID" value="NZ_FNKD01000001.1"/>
</dbReference>
<proteinExistence type="inferred from homology"/>
<dbReference type="SUPFAM" id="SSF53067">
    <property type="entry name" value="Actin-like ATPase domain"/>
    <property type="match status" value="2"/>
</dbReference>
<dbReference type="InterPro" id="IPR018484">
    <property type="entry name" value="FGGY_N"/>
</dbReference>
<dbReference type="GO" id="GO:0005975">
    <property type="term" value="P:carbohydrate metabolic process"/>
    <property type="evidence" value="ECO:0007669"/>
    <property type="project" value="InterPro"/>
</dbReference>
<evidence type="ECO:0000313" key="7">
    <source>
        <dbReference type="EMBL" id="SDQ18607.1"/>
    </source>
</evidence>
<keyword evidence="8" id="KW-1185">Reference proteome</keyword>
<evidence type="ECO:0000256" key="4">
    <source>
        <dbReference type="RuleBase" id="RU003733"/>
    </source>
</evidence>
<dbReference type="EMBL" id="FNKD01000001">
    <property type="protein sequence ID" value="SDQ18607.1"/>
    <property type="molecule type" value="Genomic_DNA"/>
</dbReference>
<reference evidence="7 8" key="1">
    <citation type="submission" date="2016-10" db="EMBL/GenBank/DDBJ databases">
        <authorList>
            <person name="de Groot N.N."/>
        </authorList>
    </citation>
    <scope>NUCLEOTIDE SEQUENCE [LARGE SCALE GENOMIC DNA]</scope>
    <source>
        <strain evidence="7 8">CGMCC 1.10449</strain>
    </source>
</reference>
<feature type="domain" description="Carbohydrate kinase FGGY N-terminal" evidence="5">
    <location>
        <begin position="4"/>
        <end position="246"/>
    </location>
</feature>
<gene>
    <name evidence="7" type="ORF">SAMN05216231_0852</name>
</gene>
<feature type="domain" description="Carbohydrate kinase FGGY C-terminal" evidence="6">
    <location>
        <begin position="256"/>
        <end position="443"/>
    </location>
</feature>
<dbReference type="Gene3D" id="3.30.420.40">
    <property type="match status" value="2"/>
</dbReference>
<comment type="similarity">
    <text evidence="1 4">Belongs to the FGGY kinase family.</text>
</comment>
<keyword evidence="2 4" id="KW-0808">Transferase</keyword>
<dbReference type="Pfam" id="PF00370">
    <property type="entry name" value="FGGY_N"/>
    <property type="match status" value="1"/>
</dbReference>
<dbReference type="InterPro" id="IPR043129">
    <property type="entry name" value="ATPase_NBD"/>
</dbReference>
<evidence type="ECO:0000256" key="2">
    <source>
        <dbReference type="ARBA" id="ARBA00022679"/>
    </source>
</evidence>
<keyword evidence="3 4" id="KW-0418">Kinase</keyword>
<dbReference type="InterPro" id="IPR018485">
    <property type="entry name" value="FGGY_C"/>
</dbReference>
<dbReference type="PROSITE" id="PS00445">
    <property type="entry name" value="FGGY_KINASES_2"/>
    <property type="match status" value="1"/>
</dbReference>
<dbReference type="GO" id="GO:0016773">
    <property type="term" value="F:phosphotransferase activity, alcohol group as acceptor"/>
    <property type="evidence" value="ECO:0007669"/>
    <property type="project" value="InterPro"/>
</dbReference>
<protein>
    <submittedName>
        <fullName evidence="7">Gluconate kinase, FGGY family</fullName>
    </submittedName>
</protein>
<dbReference type="AlphaFoldDB" id="A0A1H0YTQ6"/>
<sequence>MSSYIIGLDIGTTSVKALMFDYSGRIIAEHEKKYPILYPALNWAEQDPLEIEIAAIHVLKTVILESNTPKKLLKGIGISSAMHSLICATDDGEPLSNSIIWADSRSQNQADHLKQSNSALFFKTGTPLHPMTPLAKLVWMKELAWQPYKDANKYFSIKEFLVKRWFNEEVVDYSVAASTGLFDVEKMDWNEEALTEAGITRDNLFSPVPPTYLLKGLKSSIAKEIGIDQQVPFTIGASDGPLANLGVGALKPGDTAITIGTSCAIRQFTAKPLLDKKEEIFTYRFDSKSWITGGASNNGGIVLAWLQSLFSSEGDELSMEDMSQLAASSPPGANNLLFLPYITGERAPIWDSQAKGTFIGLTSTHQKGDLIRAAMEGVILNVYQIGQALNRLGNEHVNLFANGGFSHSDIWVSILADTFGKTVHLPESHQSSAWGAAWLALFSLNEVSTLADIKKVVPMKDTIEPNLNNHLLYKRLYEIFKDVYGQINTTYTRLDNLQRP</sequence>
<dbReference type="PIRSF" id="PIRSF000538">
    <property type="entry name" value="GlpK"/>
    <property type="match status" value="1"/>
</dbReference>
<dbReference type="InterPro" id="IPR050406">
    <property type="entry name" value="FGGY_Carb_Kinase"/>
</dbReference>
<dbReference type="PANTHER" id="PTHR43095:SF2">
    <property type="entry name" value="GLUCONOKINASE"/>
    <property type="match status" value="1"/>
</dbReference>
<dbReference type="GO" id="GO:0016301">
    <property type="term" value="F:kinase activity"/>
    <property type="evidence" value="ECO:0007669"/>
    <property type="project" value="UniProtKB-KW"/>
</dbReference>
<dbReference type="PANTHER" id="PTHR43095">
    <property type="entry name" value="SUGAR KINASE"/>
    <property type="match status" value="1"/>
</dbReference>
<organism evidence="7 8">
    <name type="scientific">Virgibacillus salinus</name>
    <dbReference type="NCBI Taxonomy" id="553311"/>
    <lineage>
        <taxon>Bacteria</taxon>
        <taxon>Bacillati</taxon>
        <taxon>Bacillota</taxon>
        <taxon>Bacilli</taxon>
        <taxon>Bacillales</taxon>
        <taxon>Bacillaceae</taxon>
        <taxon>Virgibacillus</taxon>
    </lineage>
</organism>
<dbReference type="InterPro" id="IPR018483">
    <property type="entry name" value="Carb_kinase_FGGY_CS"/>
</dbReference>
<evidence type="ECO:0000313" key="8">
    <source>
        <dbReference type="Proteomes" id="UP000199444"/>
    </source>
</evidence>
<accession>A0A1H0YTQ6</accession>
<evidence type="ECO:0000259" key="6">
    <source>
        <dbReference type="Pfam" id="PF02782"/>
    </source>
</evidence>
<evidence type="ECO:0000259" key="5">
    <source>
        <dbReference type="Pfam" id="PF00370"/>
    </source>
</evidence>
<evidence type="ECO:0000256" key="3">
    <source>
        <dbReference type="ARBA" id="ARBA00022777"/>
    </source>
</evidence>